<name>A0AA48M0J6_9ZZZZ</name>
<keyword evidence="1" id="KW-1133">Transmembrane helix</keyword>
<dbReference type="EMBL" id="OY288114">
    <property type="protein sequence ID" value="CAJ0876002.1"/>
    <property type="molecule type" value="Genomic_DNA"/>
</dbReference>
<protein>
    <submittedName>
        <fullName evidence="2">Uncharacterized protein</fullName>
    </submittedName>
</protein>
<evidence type="ECO:0000256" key="1">
    <source>
        <dbReference type="SAM" id="Phobius"/>
    </source>
</evidence>
<sequence length="31" mass="3453">MSAPAAMVVFLIMELISIVTLMLVTRLDGWM</sequence>
<gene>
    <name evidence="2" type="ORF">AMST5_02745</name>
</gene>
<keyword evidence="1" id="KW-0472">Membrane</keyword>
<accession>A0AA48M0J6</accession>
<reference evidence="2" key="1">
    <citation type="submission" date="2023-07" db="EMBL/GenBank/DDBJ databases">
        <authorList>
            <person name="Pelsma A.J. K."/>
        </authorList>
    </citation>
    <scope>NUCLEOTIDE SEQUENCE</scope>
</reference>
<organism evidence="2">
    <name type="scientific">freshwater sediment metagenome</name>
    <dbReference type="NCBI Taxonomy" id="556182"/>
    <lineage>
        <taxon>unclassified sequences</taxon>
        <taxon>metagenomes</taxon>
        <taxon>ecological metagenomes</taxon>
    </lineage>
</organism>
<feature type="transmembrane region" description="Helical" evidence="1">
    <location>
        <begin position="6"/>
        <end position="25"/>
    </location>
</feature>
<proteinExistence type="predicted"/>
<keyword evidence="1" id="KW-0812">Transmembrane</keyword>
<dbReference type="AlphaFoldDB" id="A0AA48M0J6"/>
<evidence type="ECO:0000313" key="2">
    <source>
        <dbReference type="EMBL" id="CAJ0876002.1"/>
    </source>
</evidence>